<evidence type="ECO:0000256" key="5">
    <source>
        <dbReference type="ARBA" id="ARBA00023136"/>
    </source>
</evidence>
<keyword evidence="5" id="KW-0472">Membrane</keyword>
<evidence type="ECO:0000313" key="9">
    <source>
        <dbReference type="Proteomes" id="UP000018936"/>
    </source>
</evidence>
<dbReference type="EMBL" id="AZIM01002518">
    <property type="protein sequence ID" value="ETE63884.1"/>
    <property type="molecule type" value="Genomic_DNA"/>
</dbReference>
<keyword evidence="4" id="KW-0653">Protein transport</keyword>
<evidence type="ECO:0000256" key="4">
    <source>
        <dbReference type="ARBA" id="ARBA00022927"/>
    </source>
</evidence>
<protein>
    <submittedName>
        <fullName evidence="8">AP-4 complex subunit epsilon-1</fullName>
    </submittedName>
</protein>
<evidence type="ECO:0000313" key="8">
    <source>
        <dbReference type="EMBL" id="ETE63884.1"/>
    </source>
</evidence>
<evidence type="ECO:0000259" key="7">
    <source>
        <dbReference type="SMART" id="SM01356"/>
    </source>
</evidence>
<comment type="caution">
    <text evidence="8">The sequence shown here is derived from an EMBL/GenBank/DDBJ whole genome shotgun (WGS) entry which is preliminary data.</text>
</comment>
<feature type="non-terminal residue" evidence="8">
    <location>
        <position position="1"/>
    </location>
</feature>
<dbReference type="SMART" id="SM01356">
    <property type="entry name" value="AP4E_app_platf"/>
    <property type="match status" value="1"/>
</dbReference>
<sequence length="635" mass="72533">EDSSEYKDLTSSFVTILKQVVGGKLPVDYNYHNTPAPWLQIQLLRILRLLGKDDPRISGFVVAILFECVHTIYAIHPKPDLLEKAAKCIGKFVLSPKINLKYLGLKALTYVIQQDSNLALQHQMTIIECLEHPDPIIKRETLELLYRITNEQNVTVIEDIQLRFHAVQSYLSLLEDNNAVYPQKFLQVMSWVLGEYSYLLQNVDPEVVLASLYRILKSNATCETRTWITAAISKIASRTNGSKTVENFLLEFNASLDTSMRQHAFELKYLYENKELMKRFLMSSLMHTALWLKDWTGVHCHTNLIIKDRKRNCPRKKMGKADPAAQKFTRKSKMNESLPNESSSPVESSPSASLFQEGLTGKKDLFVNNGHLKFRKASLHSPEMPESKTTLDRSHSLPEGGLNEKSLDHQFSPSSLFTHDHVDIFHPSPSSPALVQNQLPPTPRLPEEAAQHPHSDISELCGNESLLVYFSKVWKEDNLLIFLFLANKSPSILKDVSLEFQHSEHFKMAESLGCQLAVIESKNIESFQMYVEMEKPWSSGKIFGCISYPLELDVHLRFSISLELLDFIRPMKMSMDEYGKLWLSISNEVKQNLKVAPSQGTLSLMLDTFQQKLKLHIVDIIDCLLYQCQKVMEES</sequence>
<dbReference type="GO" id="GO:0016192">
    <property type="term" value="P:vesicle-mediated transport"/>
    <property type="evidence" value="ECO:0007669"/>
    <property type="project" value="InterPro"/>
</dbReference>
<feature type="compositionally biased region" description="Basic and acidic residues" evidence="6">
    <location>
        <begin position="383"/>
        <end position="396"/>
    </location>
</feature>
<comment type="similarity">
    <text evidence="2">Belongs to the adaptor complexes large subunit family.</text>
</comment>
<dbReference type="InterPro" id="IPR016024">
    <property type="entry name" value="ARM-type_fold"/>
</dbReference>
<dbReference type="GO" id="GO:0030117">
    <property type="term" value="C:membrane coat"/>
    <property type="evidence" value="ECO:0007669"/>
    <property type="project" value="InterPro"/>
</dbReference>
<comment type="subcellular location">
    <subcellularLocation>
        <location evidence="1">Endomembrane system</location>
        <topology evidence="1">Peripheral membrane protein</topology>
    </subcellularLocation>
</comment>
<name>V8NNL7_OPHHA</name>
<evidence type="ECO:0000256" key="2">
    <source>
        <dbReference type="ARBA" id="ARBA00006613"/>
    </source>
</evidence>
<feature type="region of interest" description="Disordered" evidence="6">
    <location>
        <begin position="311"/>
        <end position="352"/>
    </location>
</feature>
<gene>
    <name evidence="8" type="primary">AP4E1</name>
    <name evidence="8" type="ORF">L345_10342</name>
</gene>
<dbReference type="GO" id="GO:0006886">
    <property type="term" value="P:intracellular protein transport"/>
    <property type="evidence" value="ECO:0007669"/>
    <property type="project" value="InterPro"/>
</dbReference>
<evidence type="ECO:0000256" key="1">
    <source>
        <dbReference type="ARBA" id="ARBA00004184"/>
    </source>
</evidence>
<evidence type="ECO:0000256" key="6">
    <source>
        <dbReference type="SAM" id="MobiDB-lite"/>
    </source>
</evidence>
<feature type="region of interest" description="Disordered" evidence="6">
    <location>
        <begin position="428"/>
        <end position="454"/>
    </location>
</feature>
<dbReference type="Proteomes" id="UP000018936">
    <property type="component" value="Unassembled WGS sequence"/>
</dbReference>
<feature type="compositionally biased region" description="Basic and acidic residues" evidence="6">
    <location>
        <begin position="445"/>
        <end position="454"/>
    </location>
</feature>
<dbReference type="InterPro" id="IPR002553">
    <property type="entry name" value="Clathrin/coatomer_adapt-like_N"/>
</dbReference>
<dbReference type="PANTHER" id="PTHR22780">
    <property type="entry name" value="ADAPTIN, ALPHA/GAMMA/EPSILON"/>
    <property type="match status" value="1"/>
</dbReference>
<dbReference type="Pfam" id="PF01602">
    <property type="entry name" value="Adaptin_N"/>
    <property type="match status" value="1"/>
</dbReference>
<dbReference type="InterPro" id="IPR011989">
    <property type="entry name" value="ARM-like"/>
</dbReference>
<dbReference type="GO" id="GO:0012505">
    <property type="term" value="C:endomembrane system"/>
    <property type="evidence" value="ECO:0007669"/>
    <property type="project" value="UniProtKB-SubCell"/>
</dbReference>
<dbReference type="AlphaFoldDB" id="V8NNL7"/>
<dbReference type="Gene3D" id="1.25.10.10">
    <property type="entry name" value="Leucine-rich Repeat Variant"/>
    <property type="match status" value="2"/>
</dbReference>
<dbReference type="SUPFAM" id="SSF48371">
    <property type="entry name" value="ARM repeat"/>
    <property type="match status" value="1"/>
</dbReference>
<keyword evidence="9" id="KW-1185">Reference proteome</keyword>
<dbReference type="Pfam" id="PF14807">
    <property type="entry name" value="AP4E_app_platf"/>
    <property type="match status" value="1"/>
</dbReference>
<proteinExistence type="inferred from homology"/>
<accession>V8NNL7</accession>
<feature type="compositionally biased region" description="Low complexity" evidence="6">
    <location>
        <begin position="336"/>
        <end position="352"/>
    </location>
</feature>
<dbReference type="OrthoDB" id="29308at2759"/>
<dbReference type="InterPro" id="IPR028269">
    <property type="entry name" value="AP4E1_C"/>
</dbReference>
<keyword evidence="3" id="KW-0813">Transport</keyword>
<reference evidence="8 9" key="1">
    <citation type="journal article" date="2013" name="Proc. Natl. Acad. Sci. U.S.A.">
        <title>The king cobra genome reveals dynamic gene evolution and adaptation in the snake venom system.</title>
        <authorList>
            <person name="Vonk F.J."/>
            <person name="Casewell N.R."/>
            <person name="Henkel C.V."/>
            <person name="Heimberg A.M."/>
            <person name="Jansen H.J."/>
            <person name="McCleary R.J."/>
            <person name="Kerkkamp H.M."/>
            <person name="Vos R.A."/>
            <person name="Guerreiro I."/>
            <person name="Calvete J.J."/>
            <person name="Wuster W."/>
            <person name="Woods A.E."/>
            <person name="Logan J.M."/>
            <person name="Harrison R.A."/>
            <person name="Castoe T.A."/>
            <person name="de Koning A.P."/>
            <person name="Pollock D.D."/>
            <person name="Yandell M."/>
            <person name="Calderon D."/>
            <person name="Renjifo C."/>
            <person name="Currier R.B."/>
            <person name="Salgado D."/>
            <person name="Pla D."/>
            <person name="Sanz L."/>
            <person name="Hyder A.S."/>
            <person name="Ribeiro J.M."/>
            <person name="Arntzen J.W."/>
            <person name="van den Thillart G.E."/>
            <person name="Boetzer M."/>
            <person name="Pirovano W."/>
            <person name="Dirks R.P."/>
            <person name="Spaink H.P."/>
            <person name="Duboule D."/>
            <person name="McGlinn E."/>
            <person name="Kini R.M."/>
            <person name="Richardson M.K."/>
        </authorList>
    </citation>
    <scope>NUCLEOTIDE SEQUENCE</scope>
    <source>
        <tissue evidence="8">Blood</tissue>
    </source>
</reference>
<evidence type="ECO:0000256" key="3">
    <source>
        <dbReference type="ARBA" id="ARBA00022448"/>
    </source>
</evidence>
<feature type="region of interest" description="Disordered" evidence="6">
    <location>
        <begin position="377"/>
        <end position="405"/>
    </location>
</feature>
<organism evidence="8 9">
    <name type="scientific">Ophiophagus hannah</name>
    <name type="common">King cobra</name>
    <name type="synonym">Naja hannah</name>
    <dbReference type="NCBI Taxonomy" id="8665"/>
    <lineage>
        <taxon>Eukaryota</taxon>
        <taxon>Metazoa</taxon>
        <taxon>Chordata</taxon>
        <taxon>Craniata</taxon>
        <taxon>Vertebrata</taxon>
        <taxon>Euteleostomi</taxon>
        <taxon>Lepidosauria</taxon>
        <taxon>Squamata</taxon>
        <taxon>Bifurcata</taxon>
        <taxon>Unidentata</taxon>
        <taxon>Episquamata</taxon>
        <taxon>Toxicofera</taxon>
        <taxon>Serpentes</taxon>
        <taxon>Colubroidea</taxon>
        <taxon>Elapidae</taxon>
        <taxon>Elapinae</taxon>
        <taxon>Ophiophagus</taxon>
    </lineage>
</organism>
<dbReference type="InterPro" id="IPR050840">
    <property type="entry name" value="Adaptor_Complx_Large_Subunit"/>
</dbReference>
<feature type="domain" description="AP-4 complex subunit epsilon-1 C-terminal" evidence="7">
    <location>
        <begin position="569"/>
        <end position="633"/>
    </location>
</feature>